<proteinExistence type="predicted"/>
<evidence type="ECO:0000313" key="2">
    <source>
        <dbReference type="EMBL" id="SVA34667.1"/>
    </source>
</evidence>
<feature type="compositionally biased region" description="Polar residues" evidence="1">
    <location>
        <begin position="29"/>
        <end position="39"/>
    </location>
</feature>
<name>A0A381V4S0_9ZZZZ</name>
<dbReference type="AlphaFoldDB" id="A0A381V4S0"/>
<accession>A0A381V4S0</accession>
<sequence length="122" mass="13026">MSEFVPKITGDLSNADADSQEEDSKAFTPIQQSVESRSASGEGANETGFKNMQPEELPTISPGEAEPLKNIQVPADKAKDPDEGSGDTAHSSKVNVVRDGDKITQIIVECKCGETIPLDCIY</sequence>
<feature type="region of interest" description="Disordered" evidence="1">
    <location>
        <begin position="1"/>
        <end position="93"/>
    </location>
</feature>
<dbReference type="EMBL" id="UINC01007700">
    <property type="protein sequence ID" value="SVA34667.1"/>
    <property type="molecule type" value="Genomic_DNA"/>
</dbReference>
<evidence type="ECO:0000256" key="1">
    <source>
        <dbReference type="SAM" id="MobiDB-lite"/>
    </source>
</evidence>
<gene>
    <name evidence="2" type="ORF">METZ01_LOCUS87521</name>
</gene>
<reference evidence="2" key="1">
    <citation type="submission" date="2018-05" db="EMBL/GenBank/DDBJ databases">
        <authorList>
            <person name="Lanie J.A."/>
            <person name="Ng W.-L."/>
            <person name="Kazmierczak K.M."/>
            <person name="Andrzejewski T.M."/>
            <person name="Davidsen T.M."/>
            <person name="Wayne K.J."/>
            <person name="Tettelin H."/>
            <person name="Glass J.I."/>
            <person name="Rusch D."/>
            <person name="Podicherti R."/>
            <person name="Tsui H.-C.T."/>
            <person name="Winkler M.E."/>
        </authorList>
    </citation>
    <scope>NUCLEOTIDE SEQUENCE</scope>
</reference>
<organism evidence="2">
    <name type="scientific">marine metagenome</name>
    <dbReference type="NCBI Taxonomy" id="408172"/>
    <lineage>
        <taxon>unclassified sequences</taxon>
        <taxon>metagenomes</taxon>
        <taxon>ecological metagenomes</taxon>
    </lineage>
</organism>
<protein>
    <submittedName>
        <fullName evidence="2">Uncharacterized protein</fullName>
    </submittedName>
</protein>